<protein>
    <submittedName>
        <fullName evidence="1">Uncharacterized protein</fullName>
    </submittedName>
</protein>
<keyword evidence="2" id="KW-1185">Reference proteome</keyword>
<comment type="caution">
    <text evidence="1">The sequence shown here is derived from an EMBL/GenBank/DDBJ whole genome shotgun (WGS) entry which is preliminary data.</text>
</comment>
<dbReference type="Proteomes" id="UP000236630">
    <property type="component" value="Unassembled WGS sequence"/>
</dbReference>
<evidence type="ECO:0000313" key="2">
    <source>
        <dbReference type="Proteomes" id="UP000236630"/>
    </source>
</evidence>
<reference evidence="1 2" key="1">
    <citation type="journal article" date="2017" name="Front. Genet.">
        <title>Draft sequencing of the heterozygous diploid genome of Satsuma (Citrus unshiu Marc.) using a hybrid assembly approach.</title>
        <authorList>
            <person name="Shimizu T."/>
            <person name="Tanizawa Y."/>
            <person name="Mochizuki T."/>
            <person name="Nagasaki H."/>
            <person name="Yoshioka T."/>
            <person name="Toyoda A."/>
            <person name="Fujiyama A."/>
            <person name="Kaminuma E."/>
            <person name="Nakamura Y."/>
        </authorList>
    </citation>
    <scope>NUCLEOTIDE SEQUENCE [LARGE SCALE GENOMIC DNA]</scope>
    <source>
        <strain evidence="2">cv. Miyagawa wase</strain>
    </source>
</reference>
<accession>A0A2H5QCT7</accession>
<evidence type="ECO:0000313" key="1">
    <source>
        <dbReference type="EMBL" id="GAY62402.1"/>
    </source>
</evidence>
<dbReference type="AlphaFoldDB" id="A0A2H5QCT7"/>
<name>A0A2H5QCT7_CITUN</name>
<dbReference type="EMBL" id="BDQV01000304">
    <property type="protein sequence ID" value="GAY62402.1"/>
    <property type="molecule type" value="Genomic_DNA"/>
</dbReference>
<gene>
    <name evidence="1" type="ORF">CUMW_217480</name>
</gene>
<organism evidence="1 2">
    <name type="scientific">Citrus unshiu</name>
    <name type="common">Satsuma mandarin</name>
    <name type="synonym">Citrus nobilis var. unshiu</name>
    <dbReference type="NCBI Taxonomy" id="55188"/>
    <lineage>
        <taxon>Eukaryota</taxon>
        <taxon>Viridiplantae</taxon>
        <taxon>Streptophyta</taxon>
        <taxon>Embryophyta</taxon>
        <taxon>Tracheophyta</taxon>
        <taxon>Spermatophyta</taxon>
        <taxon>Magnoliopsida</taxon>
        <taxon>eudicotyledons</taxon>
        <taxon>Gunneridae</taxon>
        <taxon>Pentapetalae</taxon>
        <taxon>rosids</taxon>
        <taxon>malvids</taxon>
        <taxon>Sapindales</taxon>
        <taxon>Rutaceae</taxon>
        <taxon>Aurantioideae</taxon>
        <taxon>Citrus</taxon>
    </lineage>
</organism>
<proteinExistence type="predicted"/>
<sequence>MSGDAAGLIENKVSGLDPWPVLLAKISMFLVFATTSKAKMMNLVALQSCFVAHYLPGGSNNNTIRDTLATGLDSVKETTTKM</sequence>